<gene>
    <name evidence="1" type="ORF">OPT61_g10499</name>
</gene>
<evidence type="ECO:0000313" key="2">
    <source>
        <dbReference type="Proteomes" id="UP001153331"/>
    </source>
</evidence>
<reference evidence="1" key="1">
    <citation type="submission" date="2022-11" db="EMBL/GenBank/DDBJ databases">
        <title>Genome Sequence of Boeremia exigua.</title>
        <authorList>
            <person name="Buettner E."/>
        </authorList>
    </citation>
    <scope>NUCLEOTIDE SEQUENCE</scope>
    <source>
        <strain evidence="1">CU02</strain>
    </source>
</reference>
<sequence length="172" mass="18522">MQRFADQIAPLRRDVIIHLPKDHDQLALNLARAPQRIIVLPRPQRRAVDVRCEITHRGCDARVECAPEREVAAETHAWGRWLAAGTAAGTATVAGTATATTRRVSRNVPVAPTRPLHVPNPNNTSTANLASSSYASTFFSTFHAFPASVPGPSYASGSGPVNSWYEEGAATM</sequence>
<proteinExistence type="predicted"/>
<evidence type="ECO:0000313" key="1">
    <source>
        <dbReference type="EMBL" id="KAJ8104910.1"/>
    </source>
</evidence>
<dbReference type="EMBL" id="JAPHNI010001743">
    <property type="protein sequence ID" value="KAJ8104910.1"/>
    <property type="molecule type" value="Genomic_DNA"/>
</dbReference>
<name>A0ACC2HPS5_9PLEO</name>
<keyword evidence="2" id="KW-1185">Reference proteome</keyword>
<protein>
    <submittedName>
        <fullName evidence="1">Uncharacterized protein</fullName>
    </submittedName>
</protein>
<accession>A0ACC2HPS5</accession>
<comment type="caution">
    <text evidence="1">The sequence shown here is derived from an EMBL/GenBank/DDBJ whole genome shotgun (WGS) entry which is preliminary data.</text>
</comment>
<dbReference type="Proteomes" id="UP001153331">
    <property type="component" value="Unassembled WGS sequence"/>
</dbReference>
<organism evidence="1 2">
    <name type="scientific">Boeremia exigua</name>
    <dbReference type="NCBI Taxonomy" id="749465"/>
    <lineage>
        <taxon>Eukaryota</taxon>
        <taxon>Fungi</taxon>
        <taxon>Dikarya</taxon>
        <taxon>Ascomycota</taxon>
        <taxon>Pezizomycotina</taxon>
        <taxon>Dothideomycetes</taxon>
        <taxon>Pleosporomycetidae</taxon>
        <taxon>Pleosporales</taxon>
        <taxon>Pleosporineae</taxon>
        <taxon>Didymellaceae</taxon>
        <taxon>Boeremia</taxon>
    </lineage>
</organism>